<organism evidence="3">
    <name type="scientific">marine sediment metagenome</name>
    <dbReference type="NCBI Taxonomy" id="412755"/>
    <lineage>
        <taxon>unclassified sequences</taxon>
        <taxon>metagenomes</taxon>
        <taxon>ecological metagenomes</taxon>
    </lineage>
</organism>
<keyword evidence="1" id="KW-0378">Hydrolase</keyword>
<dbReference type="PANTHER" id="PTHR43240:SF7">
    <property type="entry name" value="BLR7284 PROTEIN"/>
    <property type="match status" value="1"/>
</dbReference>
<dbReference type="EMBL" id="LAZR01000250">
    <property type="protein sequence ID" value="KKN79281.1"/>
    <property type="molecule type" value="Genomic_DNA"/>
</dbReference>
<dbReference type="InterPro" id="IPR003736">
    <property type="entry name" value="PAAI_dom"/>
</dbReference>
<name>A0A0F9W0X5_9ZZZZ</name>
<evidence type="ECO:0000259" key="2">
    <source>
        <dbReference type="Pfam" id="PF03061"/>
    </source>
</evidence>
<protein>
    <recommendedName>
        <fullName evidence="2">Thioesterase domain-containing protein</fullName>
    </recommendedName>
</protein>
<sequence length="155" mass="16886">MASIEDRARSFISVLRHCQVLGITVEQADEKGLVLRLPYSESIVGNPVTGVVHGGAITTLMDTCCGISTVCFLPEFEICPTLDLRIDYMRPADPNKAIFGFAECYRITPAIIFTRGVAYQSSKQEPIAHVVGTFMRMGKPDKQGQLSRTMDGGAA</sequence>
<dbReference type="Pfam" id="PF03061">
    <property type="entry name" value="4HBT"/>
    <property type="match status" value="1"/>
</dbReference>
<dbReference type="AlphaFoldDB" id="A0A0F9W0X5"/>
<dbReference type="GO" id="GO:0061522">
    <property type="term" value="F:1,4-dihydroxy-2-naphthoyl-CoA thioesterase activity"/>
    <property type="evidence" value="ECO:0007669"/>
    <property type="project" value="TreeGrafter"/>
</dbReference>
<comment type="caution">
    <text evidence="3">The sequence shown here is derived from an EMBL/GenBank/DDBJ whole genome shotgun (WGS) entry which is preliminary data.</text>
</comment>
<dbReference type="InterPro" id="IPR006683">
    <property type="entry name" value="Thioestr_dom"/>
</dbReference>
<feature type="domain" description="Thioesterase" evidence="2">
    <location>
        <begin position="50"/>
        <end position="122"/>
    </location>
</feature>
<dbReference type="CDD" id="cd03443">
    <property type="entry name" value="PaaI_thioesterase"/>
    <property type="match status" value="1"/>
</dbReference>
<dbReference type="Gene3D" id="3.10.129.10">
    <property type="entry name" value="Hotdog Thioesterase"/>
    <property type="match status" value="1"/>
</dbReference>
<dbReference type="SUPFAM" id="SSF54637">
    <property type="entry name" value="Thioesterase/thiol ester dehydrase-isomerase"/>
    <property type="match status" value="1"/>
</dbReference>
<accession>A0A0F9W0X5</accession>
<evidence type="ECO:0000256" key="1">
    <source>
        <dbReference type="ARBA" id="ARBA00022801"/>
    </source>
</evidence>
<gene>
    <name evidence="3" type="ORF">LCGC14_0341670</name>
</gene>
<reference evidence="3" key="1">
    <citation type="journal article" date="2015" name="Nature">
        <title>Complex archaea that bridge the gap between prokaryotes and eukaryotes.</title>
        <authorList>
            <person name="Spang A."/>
            <person name="Saw J.H."/>
            <person name="Jorgensen S.L."/>
            <person name="Zaremba-Niedzwiedzka K."/>
            <person name="Martijn J."/>
            <person name="Lind A.E."/>
            <person name="van Eijk R."/>
            <person name="Schleper C."/>
            <person name="Guy L."/>
            <person name="Ettema T.J."/>
        </authorList>
    </citation>
    <scope>NUCLEOTIDE SEQUENCE</scope>
</reference>
<dbReference type="NCBIfam" id="TIGR00369">
    <property type="entry name" value="unchar_dom_1"/>
    <property type="match status" value="1"/>
</dbReference>
<dbReference type="InterPro" id="IPR029069">
    <property type="entry name" value="HotDog_dom_sf"/>
</dbReference>
<dbReference type="PANTHER" id="PTHR43240">
    <property type="entry name" value="1,4-DIHYDROXY-2-NAPHTHOYL-COA THIOESTERASE 1"/>
    <property type="match status" value="1"/>
</dbReference>
<evidence type="ECO:0000313" key="3">
    <source>
        <dbReference type="EMBL" id="KKN79281.1"/>
    </source>
</evidence>
<dbReference type="GO" id="GO:0005829">
    <property type="term" value="C:cytosol"/>
    <property type="evidence" value="ECO:0007669"/>
    <property type="project" value="TreeGrafter"/>
</dbReference>
<proteinExistence type="predicted"/>